<reference evidence="1 2" key="1">
    <citation type="journal article" name="Sci. Rep.">
        <title>Genome-scale phylogenetic analyses confirm Olpidium as the closest living zoosporic fungus to the non-flagellated, terrestrial fungi.</title>
        <authorList>
            <person name="Chang Y."/>
            <person name="Rochon D."/>
            <person name="Sekimoto S."/>
            <person name="Wang Y."/>
            <person name="Chovatia M."/>
            <person name="Sandor L."/>
            <person name="Salamov A."/>
            <person name="Grigoriev I.V."/>
            <person name="Stajich J.E."/>
            <person name="Spatafora J.W."/>
        </authorList>
    </citation>
    <scope>NUCLEOTIDE SEQUENCE [LARGE SCALE GENOMIC DNA]</scope>
    <source>
        <strain evidence="1">S191</strain>
    </source>
</reference>
<evidence type="ECO:0000313" key="2">
    <source>
        <dbReference type="Proteomes" id="UP000673691"/>
    </source>
</evidence>
<keyword evidence="2" id="KW-1185">Reference proteome</keyword>
<dbReference type="EMBL" id="JAEFCI010011104">
    <property type="protein sequence ID" value="KAG5456818.1"/>
    <property type="molecule type" value="Genomic_DNA"/>
</dbReference>
<gene>
    <name evidence="1" type="ORF">BJ554DRAFT_3330</name>
</gene>
<proteinExistence type="predicted"/>
<protein>
    <submittedName>
        <fullName evidence="1">Uncharacterized protein</fullName>
    </submittedName>
</protein>
<evidence type="ECO:0000313" key="1">
    <source>
        <dbReference type="EMBL" id="KAG5456818.1"/>
    </source>
</evidence>
<sequence length="91" mass="10799">MMMRWCLIKILGAAKRQARQQCDYSYKGLCDRVPTILNNIPIAQIRRFARKAWRYIEAYAGGFDAHKAEAAEKKLRAEKRFKSHRRIREND</sequence>
<name>A0A8H8DFX7_9FUNG</name>
<accession>A0A8H8DFX7</accession>
<organism evidence="1 2">
    <name type="scientific">Olpidium bornovanus</name>
    <dbReference type="NCBI Taxonomy" id="278681"/>
    <lineage>
        <taxon>Eukaryota</taxon>
        <taxon>Fungi</taxon>
        <taxon>Fungi incertae sedis</taxon>
        <taxon>Olpidiomycota</taxon>
        <taxon>Olpidiomycotina</taxon>
        <taxon>Olpidiomycetes</taxon>
        <taxon>Olpidiales</taxon>
        <taxon>Olpidiaceae</taxon>
        <taxon>Olpidium</taxon>
    </lineage>
</organism>
<dbReference type="OrthoDB" id="10044727at2759"/>
<dbReference type="Proteomes" id="UP000673691">
    <property type="component" value="Unassembled WGS sequence"/>
</dbReference>
<comment type="caution">
    <text evidence="1">The sequence shown here is derived from an EMBL/GenBank/DDBJ whole genome shotgun (WGS) entry which is preliminary data.</text>
</comment>
<dbReference type="AlphaFoldDB" id="A0A8H8DFX7"/>